<reference evidence="2" key="1">
    <citation type="journal article" date="2018" name="Nat. Microbiol.">
        <title>Leveraging single-cell genomics to expand the fungal tree of life.</title>
        <authorList>
            <person name="Ahrendt S.R."/>
            <person name="Quandt C.A."/>
            <person name="Ciobanu D."/>
            <person name="Clum A."/>
            <person name="Salamov A."/>
            <person name="Andreopoulos B."/>
            <person name="Cheng J.F."/>
            <person name="Woyke T."/>
            <person name="Pelin A."/>
            <person name="Henrissat B."/>
            <person name="Reynolds N.K."/>
            <person name="Benny G.L."/>
            <person name="Smith M.E."/>
            <person name="James T.Y."/>
            <person name="Grigoriev I.V."/>
        </authorList>
    </citation>
    <scope>NUCLEOTIDE SEQUENCE [LARGE SCALE GENOMIC DNA]</scope>
</reference>
<sequence>MHCKQPIHRGPKIPKTFALQNLWRQWPDRESRQAMILSFTATPPVPKSTLSGSMLLCLLSALDVTAMASPSPGFHGPMASAIELRTSTLAKSSRLSLGGSEWVKRPNKDKRAEIARHCGEQFRFEGAEGGLDGTDIVLAQRPAIDREVFFGRKKYYRITTQVMCDHRNLIRLSCLIVAALGLAFTQGKCLLVDSVYTLDHTHMLAPYKMPSTAKPSRLHPIDIMRRLKLESRRLWEWTDFPRLLDWIGVCVILHNMVTLANDSDLEWEEEVMEICLRERLPVFVHQANNHNNSSD</sequence>
<name>A0A4P9WGH6_9FUNG</name>
<dbReference type="Proteomes" id="UP000269721">
    <property type="component" value="Unassembled WGS sequence"/>
</dbReference>
<dbReference type="AlphaFoldDB" id="A0A4P9WGH6"/>
<accession>A0A4P9WGH6</accession>
<protein>
    <recommendedName>
        <fullName evidence="3">DDE Tnp4 domain-containing protein</fullName>
    </recommendedName>
</protein>
<evidence type="ECO:0008006" key="3">
    <source>
        <dbReference type="Google" id="ProtNLM"/>
    </source>
</evidence>
<keyword evidence="2" id="KW-1185">Reference proteome</keyword>
<gene>
    <name evidence="1" type="ORF">BDK51DRAFT_27186</name>
</gene>
<organism evidence="1 2">
    <name type="scientific">Blyttiomyces helicus</name>
    <dbReference type="NCBI Taxonomy" id="388810"/>
    <lineage>
        <taxon>Eukaryota</taxon>
        <taxon>Fungi</taxon>
        <taxon>Fungi incertae sedis</taxon>
        <taxon>Chytridiomycota</taxon>
        <taxon>Chytridiomycota incertae sedis</taxon>
        <taxon>Chytridiomycetes</taxon>
        <taxon>Chytridiomycetes incertae sedis</taxon>
        <taxon>Blyttiomyces</taxon>
    </lineage>
</organism>
<proteinExistence type="predicted"/>
<dbReference type="EMBL" id="KZ996014">
    <property type="protein sequence ID" value="RKO89566.1"/>
    <property type="molecule type" value="Genomic_DNA"/>
</dbReference>
<evidence type="ECO:0000313" key="1">
    <source>
        <dbReference type="EMBL" id="RKO89566.1"/>
    </source>
</evidence>
<dbReference type="OrthoDB" id="3233403at2759"/>
<evidence type="ECO:0000313" key="2">
    <source>
        <dbReference type="Proteomes" id="UP000269721"/>
    </source>
</evidence>